<dbReference type="OrthoDB" id="5065429at2759"/>
<dbReference type="RefSeq" id="XP_046051638.1">
    <property type="nucleotide sequence ID" value="XM_046195298.1"/>
</dbReference>
<reference evidence="2" key="1">
    <citation type="journal article" date="2021" name="Nat. Commun.">
        <title>Genetic determinants of endophytism in the Arabidopsis root mycobiome.</title>
        <authorList>
            <person name="Mesny F."/>
            <person name="Miyauchi S."/>
            <person name="Thiergart T."/>
            <person name="Pickel B."/>
            <person name="Atanasova L."/>
            <person name="Karlsson M."/>
            <person name="Huettel B."/>
            <person name="Barry K.W."/>
            <person name="Haridas S."/>
            <person name="Chen C."/>
            <person name="Bauer D."/>
            <person name="Andreopoulos W."/>
            <person name="Pangilinan J."/>
            <person name="LaButti K."/>
            <person name="Riley R."/>
            <person name="Lipzen A."/>
            <person name="Clum A."/>
            <person name="Drula E."/>
            <person name="Henrissat B."/>
            <person name="Kohler A."/>
            <person name="Grigoriev I.V."/>
            <person name="Martin F.M."/>
            <person name="Hacquard S."/>
        </authorList>
    </citation>
    <scope>NUCLEOTIDE SEQUENCE</scope>
    <source>
        <strain evidence="2">MPI-CAGE-AT-0023</strain>
    </source>
</reference>
<comment type="caution">
    <text evidence="2">The sequence shown here is derived from an EMBL/GenBank/DDBJ whole genome shotgun (WGS) entry which is preliminary data.</text>
</comment>
<dbReference type="Proteomes" id="UP000720189">
    <property type="component" value="Unassembled WGS sequence"/>
</dbReference>
<dbReference type="EMBL" id="JAGMUX010000005">
    <property type="protein sequence ID" value="KAH7258930.1"/>
    <property type="molecule type" value="Genomic_DNA"/>
</dbReference>
<evidence type="ECO:0000256" key="1">
    <source>
        <dbReference type="SAM" id="SignalP"/>
    </source>
</evidence>
<organism evidence="2 3">
    <name type="scientific">Fusarium redolens</name>
    <dbReference type="NCBI Taxonomy" id="48865"/>
    <lineage>
        <taxon>Eukaryota</taxon>
        <taxon>Fungi</taxon>
        <taxon>Dikarya</taxon>
        <taxon>Ascomycota</taxon>
        <taxon>Pezizomycotina</taxon>
        <taxon>Sordariomycetes</taxon>
        <taxon>Hypocreomycetidae</taxon>
        <taxon>Hypocreales</taxon>
        <taxon>Nectriaceae</taxon>
        <taxon>Fusarium</taxon>
        <taxon>Fusarium redolens species complex</taxon>
    </lineage>
</organism>
<gene>
    <name evidence="2" type="ORF">BKA55DRAFT_591748</name>
</gene>
<dbReference type="AlphaFoldDB" id="A0A9P9KJ00"/>
<dbReference type="GeneID" id="70225252"/>
<evidence type="ECO:0000313" key="3">
    <source>
        <dbReference type="Proteomes" id="UP000720189"/>
    </source>
</evidence>
<proteinExistence type="predicted"/>
<evidence type="ECO:0000313" key="2">
    <source>
        <dbReference type="EMBL" id="KAH7258930.1"/>
    </source>
</evidence>
<keyword evidence="1" id="KW-0732">Signal</keyword>
<keyword evidence="3" id="KW-1185">Reference proteome</keyword>
<sequence>MRFTSILSLAFGLPVAIAGPCKPASYSQSSDTVLTTLTQAATSGVASTETATTAISAVASETTETSSAAVSSTLTSIESDTTTLVTSIDTTDTTAIAPTTTTSEEPAVTTFNIIAEGGPANDIVMGQKENYYNLQFSTNPAWQPVALILEEGTGYLRRADPYRPNFPLICIRWGSGTVPNPGWFVDCSASDHYYGAPIKCDLKAGGELSCSIPAGHCRYYTIPPRDNDAWDCQADDGVFRNFYTEESLDEDDVTYYVPWMGFGGYEGKGYVNTLEPVTFRWRSAD</sequence>
<name>A0A9P9KJ00_FUSRE</name>
<feature type="signal peptide" evidence="1">
    <location>
        <begin position="1"/>
        <end position="18"/>
    </location>
</feature>
<accession>A0A9P9KJ00</accession>
<feature type="chain" id="PRO_5040286938" evidence="1">
    <location>
        <begin position="19"/>
        <end position="285"/>
    </location>
</feature>
<protein>
    <submittedName>
        <fullName evidence="2">Uncharacterized protein</fullName>
    </submittedName>
</protein>